<dbReference type="EMBL" id="CP163441">
    <property type="protein sequence ID" value="XDQ46578.1"/>
    <property type="molecule type" value="Genomic_DNA"/>
</dbReference>
<dbReference type="RefSeq" id="WP_234545173.1">
    <property type="nucleotide sequence ID" value="NZ_CP163441.1"/>
</dbReference>
<evidence type="ECO:0000313" key="2">
    <source>
        <dbReference type="EMBL" id="XDQ46578.1"/>
    </source>
</evidence>
<dbReference type="InterPro" id="IPR055620">
    <property type="entry name" value="DUF7196"/>
</dbReference>
<reference evidence="2" key="1">
    <citation type="submission" date="2024-07" db="EMBL/GenBank/DDBJ databases">
        <authorList>
            <person name="Yu S.T."/>
        </authorList>
    </citation>
    <scope>NUCLEOTIDE SEQUENCE</scope>
    <source>
        <strain evidence="2">R39</strain>
    </source>
</reference>
<dbReference type="AlphaFoldDB" id="A0AB39QW43"/>
<dbReference type="Pfam" id="PF23826">
    <property type="entry name" value="DUF7196"/>
    <property type="match status" value="1"/>
</dbReference>
<gene>
    <name evidence="2" type="ORF">AB5J52_32365</name>
</gene>
<evidence type="ECO:0000259" key="1">
    <source>
        <dbReference type="Pfam" id="PF23826"/>
    </source>
</evidence>
<protein>
    <recommendedName>
        <fullName evidence="1">DUF7196 domain-containing protein</fullName>
    </recommendedName>
</protein>
<feature type="domain" description="DUF7196" evidence="1">
    <location>
        <begin position="1"/>
        <end position="55"/>
    </location>
</feature>
<sequence length="63" mass="6773">MGCNCGGQQPYVRRAITVYRLTMPDSTQRDYPTSQEAEAANARSGNIGTIAVVTPASPDARRT</sequence>
<name>A0AB39QW43_9ACTN</name>
<dbReference type="GeneID" id="301471716"/>
<proteinExistence type="predicted"/>
<organism evidence="2">
    <name type="scientific">Streptomyces sp. R39</name>
    <dbReference type="NCBI Taxonomy" id="3238631"/>
    <lineage>
        <taxon>Bacteria</taxon>
        <taxon>Bacillati</taxon>
        <taxon>Actinomycetota</taxon>
        <taxon>Actinomycetes</taxon>
        <taxon>Kitasatosporales</taxon>
        <taxon>Streptomycetaceae</taxon>
        <taxon>Streptomyces</taxon>
    </lineage>
</organism>
<accession>A0AB39QW43</accession>